<dbReference type="GO" id="GO:0016989">
    <property type="term" value="F:sigma factor antagonist activity"/>
    <property type="evidence" value="ECO:0007669"/>
    <property type="project" value="TreeGrafter"/>
</dbReference>
<dbReference type="PANTHER" id="PTHR30273:SF2">
    <property type="entry name" value="PROTEIN FECR"/>
    <property type="match status" value="1"/>
</dbReference>
<evidence type="ECO:0000313" key="3">
    <source>
        <dbReference type="EMBL" id="QDS89928.1"/>
    </source>
</evidence>
<dbReference type="KEGG" id="ruv:EC9_41300"/>
<sequence>MSSDRPPIDNDEIRQLINALLDDSIDDKSFERLDHCIATNPDARQLYLDYLQIHQELPDLLEHADTDQLASGQCVLNPACDDLVFSPQTAAATTRMPAMLAAAILVPISLVVGIYVGTFTSMPVATNEVASDQVAVASEAHFVSLAHARFFGELPPQIGASPTLSRDYLLLQGMVELGFPNGATAVIQGPASFRVEGNELLALDIGQCSVHAPPGAEGFKVETPSLSIVDRGTRFSVNVSQASETDVQVLEGAADVYQKADSKHSQDAAPTSPLRLRENQAMRFASSKLEDSATVPFDRNRYQYGLPDRVVSYQATTSDTGHARALKSITVQRGDQIETIPIEQLIPAQMTWFHALPNHGYLAGGPKLPDQRASYASDRFLHTGVINIGGSEEPLTTDPVMAIDEAAESFGTPGMAIRFDRPVHNGPGPDVVLFELQLLMNPLEGDAFHVSPLKFEQGLHSHTITSFDLTMESPEALVLDKIHLYKFKQVPRSLEQLETLPCTSLYQGFRTQAIAVGIDLSDLGYPEGATVEGLFFQDNLADEYYLDPVFIAGLPEKIPRQTSPKSSPPVQIDN</sequence>
<reference evidence="3 4" key="1">
    <citation type="submission" date="2019-02" db="EMBL/GenBank/DDBJ databases">
        <title>Deep-cultivation of Planctomycetes and their phenomic and genomic characterization uncovers novel biology.</title>
        <authorList>
            <person name="Wiegand S."/>
            <person name="Jogler M."/>
            <person name="Boedeker C."/>
            <person name="Pinto D."/>
            <person name="Vollmers J."/>
            <person name="Rivas-Marin E."/>
            <person name="Kohn T."/>
            <person name="Peeters S.H."/>
            <person name="Heuer A."/>
            <person name="Rast P."/>
            <person name="Oberbeckmann S."/>
            <person name="Bunk B."/>
            <person name="Jeske O."/>
            <person name="Meyerdierks A."/>
            <person name="Storesund J.E."/>
            <person name="Kallscheuer N."/>
            <person name="Luecker S."/>
            <person name="Lage O.M."/>
            <person name="Pohl T."/>
            <person name="Merkel B.J."/>
            <person name="Hornburger P."/>
            <person name="Mueller R.-W."/>
            <person name="Bruemmer F."/>
            <person name="Labrenz M."/>
            <person name="Spormann A.M."/>
            <person name="Op den Camp H."/>
            <person name="Overmann J."/>
            <person name="Amann R."/>
            <person name="Jetten M.S.M."/>
            <person name="Mascher T."/>
            <person name="Medema M.H."/>
            <person name="Devos D.P."/>
            <person name="Kaster A.-K."/>
            <person name="Ovreas L."/>
            <person name="Rohde M."/>
            <person name="Galperin M.Y."/>
            <person name="Jogler C."/>
        </authorList>
    </citation>
    <scope>NUCLEOTIDE SEQUENCE [LARGE SCALE GENOMIC DNA]</scope>
    <source>
        <strain evidence="3 4">EC9</strain>
    </source>
</reference>
<feature type="transmembrane region" description="Helical" evidence="1">
    <location>
        <begin position="98"/>
        <end position="117"/>
    </location>
</feature>
<accession>A0A517M4X6</accession>
<feature type="domain" description="FecR protein" evidence="2">
    <location>
        <begin position="191"/>
        <end position="254"/>
    </location>
</feature>
<keyword evidence="4" id="KW-1185">Reference proteome</keyword>
<dbReference type="PANTHER" id="PTHR30273">
    <property type="entry name" value="PERIPLASMIC SIGNAL SENSOR AND SIGMA FACTOR ACTIVATOR FECR-RELATED"/>
    <property type="match status" value="1"/>
</dbReference>
<dbReference type="OrthoDB" id="226716at2"/>
<dbReference type="Gene3D" id="2.60.120.1440">
    <property type="match status" value="1"/>
</dbReference>
<protein>
    <submittedName>
        <fullName evidence="3">FecR protein</fullName>
    </submittedName>
</protein>
<keyword evidence="1" id="KW-0812">Transmembrane</keyword>
<dbReference type="AlphaFoldDB" id="A0A517M4X6"/>
<dbReference type="EMBL" id="CP036261">
    <property type="protein sequence ID" value="QDS89928.1"/>
    <property type="molecule type" value="Genomic_DNA"/>
</dbReference>
<keyword evidence="1" id="KW-1133">Transmembrane helix</keyword>
<dbReference type="InterPro" id="IPR006860">
    <property type="entry name" value="FecR"/>
</dbReference>
<gene>
    <name evidence="3" type="ORF">EC9_41300</name>
</gene>
<evidence type="ECO:0000256" key="1">
    <source>
        <dbReference type="SAM" id="Phobius"/>
    </source>
</evidence>
<organism evidence="3 4">
    <name type="scientific">Rosistilla ulvae</name>
    <dbReference type="NCBI Taxonomy" id="1930277"/>
    <lineage>
        <taxon>Bacteria</taxon>
        <taxon>Pseudomonadati</taxon>
        <taxon>Planctomycetota</taxon>
        <taxon>Planctomycetia</taxon>
        <taxon>Pirellulales</taxon>
        <taxon>Pirellulaceae</taxon>
        <taxon>Rosistilla</taxon>
    </lineage>
</organism>
<dbReference type="Pfam" id="PF04773">
    <property type="entry name" value="FecR"/>
    <property type="match status" value="1"/>
</dbReference>
<keyword evidence="1" id="KW-0472">Membrane</keyword>
<proteinExistence type="predicted"/>
<evidence type="ECO:0000313" key="4">
    <source>
        <dbReference type="Proteomes" id="UP000319557"/>
    </source>
</evidence>
<dbReference type="InterPro" id="IPR012373">
    <property type="entry name" value="Ferrdict_sens_TM"/>
</dbReference>
<dbReference type="RefSeq" id="WP_145347855.1">
    <property type="nucleotide sequence ID" value="NZ_CP036261.1"/>
</dbReference>
<name>A0A517M4X6_9BACT</name>
<dbReference type="Proteomes" id="UP000319557">
    <property type="component" value="Chromosome"/>
</dbReference>
<evidence type="ECO:0000259" key="2">
    <source>
        <dbReference type="Pfam" id="PF04773"/>
    </source>
</evidence>